<dbReference type="SUPFAM" id="SSF53850">
    <property type="entry name" value="Periplasmic binding protein-like II"/>
    <property type="match status" value="1"/>
</dbReference>
<evidence type="ECO:0000256" key="1">
    <source>
        <dbReference type="ARBA" id="ARBA00009437"/>
    </source>
</evidence>
<dbReference type="Gene3D" id="1.10.10.10">
    <property type="entry name" value="Winged helix-like DNA-binding domain superfamily/Winged helix DNA-binding domain"/>
    <property type="match status" value="1"/>
</dbReference>
<dbReference type="InterPro" id="IPR036388">
    <property type="entry name" value="WH-like_DNA-bd_sf"/>
</dbReference>
<evidence type="ECO:0000259" key="5">
    <source>
        <dbReference type="PROSITE" id="PS50931"/>
    </source>
</evidence>
<feature type="domain" description="HTH lysR-type" evidence="5">
    <location>
        <begin position="11"/>
        <end position="68"/>
    </location>
</feature>
<sequence length="291" mass="31770">MKTNVLAMRSIDLDSLEIFRAVAQEGGVIRAAHKLSRVQSNVTTRVKQLEQRLGRPLFRRQGRGLVLSPEGEKLLAYAHRLFRLADEAEHELRTGRPAGVLRVGSLESTAGSRLAPILSRFHRQYPDVVVELATGTTGALVQRVATFELEAAFVSQPFTAPGLNAMKVFEEELVLITARGAPSVTRAQDLAGMTLIAFADGCSYRKRMQDWLGASSVMSARTLEFASYQAMIACVAAGTGFALVPKSLLATLKSANEVRQHEVPAKVRRNVTHLVWHGQASTALGKLQELL</sequence>
<keyword evidence="3" id="KW-0238">DNA-binding</keyword>
<dbReference type="InterPro" id="IPR036390">
    <property type="entry name" value="WH_DNA-bd_sf"/>
</dbReference>
<dbReference type="InterPro" id="IPR000847">
    <property type="entry name" value="LysR_HTH_N"/>
</dbReference>
<protein>
    <submittedName>
        <fullName evidence="6">LysR family transcriptional regulator</fullName>
    </submittedName>
</protein>
<comment type="similarity">
    <text evidence="1">Belongs to the LysR transcriptional regulatory family.</text>
</comment>
<accession>A0A0U3UI84</accession>
<reference evidence="6" key="1">
    <citation type="submission" date="2015-10" db="EMBL/GenBank/DDBJ databases">
        <title>Biosynthesis of SCL-MCL polyhydroxyalkanoates by metagenomic clones in Pseudomonas putida.</title>
        <authorList>
            <person name="Cheng J."/>
            <person name="Charles T.C."/>
        </authorList>
    </citation>
    <scope>NUCLEOTIDE SEQUENCE</scope>
</reference>
<dbReference type="FunFam" id="1.10.10.10:FF:000001">
    <property type="entry name" value="LysR family transcriptional regulator"/>
    <property type="match status" value="1"/>
</dbReference>
<proteinExistence type="inferred from homology"/>
<dbReference type="Pfam" id="PF03466">
    <property type="entry name" value="LysR_substrate"/>
    <property type="match status" value="1"/>
</dbReference>
<evidence type="ECO:0000256" key="2">
    <source>
        <dbReference type="ARBA" id="ARBA00023015"/>
    </source>
</evidence>
<evidence type="ECO:0000313" key="6">
    <source>
        <dbReference type="EMBL" id="ALV86687.1"/>
    </source>
</evidence>
<dbReference type="Pfam" id="PF00126">
    <property type="entry name" value="HTH_1"/>
    <property type="match status" value="1"/>
</dbReference>
<dbReference type="PANTHER" id="PTHR30126:SF40">
    <property type="entry name" value="HTH-TYPE TRANSCRIPTIONAL REGULATOR GLTR"/>
    <property type="match status" value="1"/>
</dbReference>
<name>A0A0U3UI84_9BACT</name>
<organism evidence="6">
    <name type="scientific">uncultured bacterium 51</name>
    <dbReference type="NCBI Taxonomy" id="1748279"/>
    <lineage>
        <taxon>Bacteria</taxon>
        <taxon>environmental samples</taxon>
    </lineage>
</organism>
<dbReference type="Gene3D" id="3.40.190.10">
    <property type="entry name" value="Periplasmic binding protein-like II"/>
    <property type="match status" value="2"/>
</dbReference>
<dbReference type="SUPFAM" id="SSF46785">
    <property type="entry name" value="Winged helix' DNA-binding domain"/>
    <property type="match status" value="1"/>
</dbReference>
<dbReference type="PANTHER" id="PTHR30126">
    <property type="entry name" value="HTH-TYPE TRANSCRIPTIONAL REGULATOR"/>
    <property type="match status" value="1"/>
</dbReference>
<dbReference type="GO" id="GO:0003700">
    <property type="term" value="F:DNA-binding transcription factor activity"/>
    <property type="evidence" value="ECO:0007669"/>
    <property type="project" value="InterPro"/>
</dbReference>
<dbReference type="AlphaFoldDB" id="A0A0U3UI84"/>
<dbReference type="CDD" id="cd08442">
    <property type="entry name" value="PBP2_YofA_SoxR_like"/>
    <property type="match status" value="1"/>
</dbReference>
<keyword evidence="2" id="KW-0805">Transcription regulation</keyword>
<dbReference type="PROSITE" id="PS50931">
    <property type="entry name" value="HTH_LYSR"/>
    <property type="match status" value="1"/>
</dbReference>
<dbReference type="GO" id="GO:0000976">
    <property type="term" value="F:transcription cis-regulatory region binding"/>
    <property type="evidence" value="ECO:0007669"/>
    <property type="project" value="TreeGrafter"/>
</dbReference>
<evidence type="ECO:0000256" key="3">
    <source>
        <dbReference type="ARBA" id="ARBA00023125"/>
    </source>
</evidence>
<dbReference type="EMBL" id="KT944272">
    <property type="protein sequence ID" value="ALV86687.1"/>
    <property type="molecule type" value="Genomic_DNA"/>
</dbReference>
<keyword evidence="4" id="KW-0804">Transcription</keyword>
<dbReference type="InterPro" id="IPR005119">
    <property type="entry name" value="LysR_subst-bd"/>
</dbReference>
<evidence type="ECO:0000256" key="4">
    <source>
        <dbReference type="ARBA" id="ARBA00023163"/>
    </source>
</evidence>